<dbReference type="Proteomes" id="UP000185696">
    <property type="component" value="Unassembled WGS sequence"/>
</dbReference>
<protein>
    <submittedName>
        <fullName evidence="1">Uncharacterized protein</fullName>
    </submittedName>
</protein>
<comment type="caution">
    <text evidence="1">The sequence shown here is derived from an EMBL/GenBank/DDBJ whole genome shotgun (WGS) entry which is preliminary data.</text>
</comment>
<sequence length="252" mass="28466">MARFRIGEQDVLDEVRVQARVCWHVRASIDRVGVNSRYRAALRAAFNAEHDTEIIRCATTKDRLAVNHRRGGLSASTTNTQLSAVYVEALAGDLGRADLRQPSGEEFAEEVRVHAEHRRQLDHERLAGGPGPAAWHVESPRDRDAAEGYLPRTLLYFATTPVKELVTIATEEPSGLPAFFGTDRHYLPAFTDESLYRRFWEGRPERKVLWCRPGHRVLTVLRGQDDLGLAVNQLANGTQGGWYWNAKELRDL</sequence>
<reference evidence="1 2" key="1">
    <citation type="submission" date="2016-12" db="EMBL/GenBank/DDBJ databases">
        <title>The draft genome sequence of Actinophytocola xinjiangensis.</title>
        <authorList>
            <person name="Wang W."/>
            <person name="Yuan L."/>
        </authorList>
    </citation>
    <scope>NUCLEOTIDE SEQUENCE [LARGE SCALE GENOMIC DNA]</scope>
    <source>
        <strain evidence="1 2">CGMCC 4.4663</strain>
    </source>
</reference>
<accession>A0A7Z1AWR9</accession>
<evidence type="ECO:0000313" key="1">
    <source>
        <dbReference type="EMBL" id="OLF09179.1"/>
    </source>
</evidence>
<dbReference type="RefSeq" id="WP_154814504.1">
    <property type="nucleotide sequence ID" value="NZ_MSIF01000010.1"/>
</dbReference>
<organism evidence="1 2">
    <name type="scientific">Actinophytocola xinjiangensis</name>
    <dbReference type="NCBI Taxonomy" id="485602"/>
    <lineage>
        <taxon>Bacteria</taxon>
        <taxon>Bacillati</taxon>
        <taxon>Actinomycetota</taxon>
        <taxon>Actinomycetes</taxon>
        <taxon>Pseudonocardiales</taxon>
        <taxon>Pseudonocardiaceae</taxon>
    </lineage>
</organism>
<gene>
    <name evidence="1" type="ORF">BLA60_21655</name>
</gene>
<keyword evidence="2" id="KW-1185">Reference proteome</keyword>
<evidence type="ECO:0000313" key="2">
    <source>
        <dbReference type="Proteomes" id="UP000185696"/>
    </source>
</evidence>
<name>A0A7Z1AWR9_9PSEU</name>
<dbReference type="AlphaFoldDB" id="A0A7Z1AWR9"/>
<proteinExistence type="predicted"/>
<dbReference type="EMBL" id="MSIF01000010">
    <property type="protein sequence ID" value="OLF09179.1"/>
    <property type="molecule type" value="Genomic_DNA"/>
</dbReference>